<dbReference type="Proteomes" id="UP000242637">
    <property type="component" value="Chromosome 1"/>
</dbReference>
<evidence type="ECO:0000313" key="1">
    <source>
        <dbReference type="EMBL" id="SNV17672.1"/>
    </source>
</evidence>
<accession>A0A239V6J4</accession>
<dbReference type="KEGG" id="dco:SAMEA4475696_0264"/>
<sequence>MISLSDFSKNNFLHSRAIRFISFSTCLVLSLHGLAACANGESAPAKQSKQASASLEFSQVVGNPLSSVRERVSGSAKVDVIDLSVHVGKPATYSEEDADPSKWIVLAGCGDKGNVENSAKIQLAVLPQELVDEQIVSNAEGGQFDSQISCEK</sequence>
<dbReference type="EMBL" id="LT906453">
    <property type="protein sequence ID" value="SNV17672.1"/>
    <property type="molecule type" value="Genomic_DNA"/>
</dbReference>
<dbReference type="RefSeq" id="WP_154657653.1">
    <property type="nucleotide sequence ID" value="NZ_LT906453.1"/>
</dbReference>
<gene>
    <name evidence="1" type="ORF">SAMEA4475696_00264</name>
</gene>
<organism evidence="1 2">
    <name type="scientific">Dermatophilus congolensis</name>
    <dbReference type="NCBI Taxonomy" id="1863"/>
    <lineage>
        <taxon>Bacteria</taxon>
        <taxon>Bacillati</taxon>
        <taxon>Actinomycetota</taxon>
        <taxon>Actinomycetes</taxon>
        <taxon>Micrococcales</taxon>
        <taxon>Dermatophilaceae</taxon>
        <taxon>Dermatophilus</taxon>
    </lineage>
</organism>
<evidence type="ECO:0000313" key="2">
    <source>
        <dbReference type="Proteomes" id="UP000242637"/>
    </source>
</evidence>
<name>A0A239V6J4_9MICO</name>
<protein>
    <submittedName>
        <fullName evidence="1">Uncharacterized protein</fullName>
    </submittedName>
</protein>
<reference evidence="1 2" key="1">
    <citation type="submission" date="2017-06" db="EMBL/GenBank/DDBJ databases">
        <authorList>
            <consortium name="Pathogen Informatics"/>
        </authorList>
    </citation>
    <scope>NUCLEOTIDE SEQUENCE [LARGE SCALE GENOMIC DNA]</scope>
    <source>
        <strain evidence="1 2">NCTC13039</strain>
    </source>
</reference>
<keyword evidence="2" id="KW-1185">Reference proteome</keyword>
<proteinExistence type="predicted"/>
<dbReference type="GeneID" id="63460545"/>
<dbReference type="AlphaFoldDB" id="A0A239V6J4"/>